<dbReference type="GO" id="GO:0046872">
    <property type="term" value="F:metal ion binding"/>
    <property type="evidence" value="ECO:0007669"/>
    <property type="project" value="InterPro"/>
</dbReference>
<name>A0A2S5DJJ9_9NEIS</name>
<dbReference type="Pfam" id="PF05193">
    <property type="entry name" value="Peptidase_M16_C"/>
    <property type="match status" value="1"/>
</dbReference>
<dbReference type="PANTHER" id="PTHR11851:SF224">
    <property type="entry name" value="PROCESSING PROTEASE"/>
    <property type="match status" value="1"/>
</dbReference>
<evidence type="ECO:0000259" key="3">
    <source>
        <dbReference type="Pfam" id="PF05193"/>
    </source>
</evidence>
<dbReference type="InterPro" id="IPR011249">
    <property type="entry name" value="Metalloenz_LuxS/M16"/>
</dbReference>
<feature type="region of interest" description="Disordered" evidence="1">
    <location>
        <begin position="20"/>
        <end position="46"/>
    </location>
</feature>
<sequence length="457" mass="50271">MRIPLLGLLLWALGTAQPSLAAPSPSVRAPSGAAAPGERFDPSPANIDRRTERLTLANGARLALLPKQTRGHVVSGHFRLAFGDAEQLAGQGLASRLTAAMLNRSALAHRQELSQTSLQISGNGQEVRIGFISQRDALPALLDLIAEQLRRPAFPQDEFDRLIRARQQEIENARHDPHAQAALTLARRLNDYPTGDVRRPPSPDEELAALRAITLEQLKNFHRRFYGADHASLALVGDFDAAATRAQLSRQYGDWNSAAPYRSLDEKPPLRPAERQMLQIAAPAKAVYLAALPLPLRDSSADYPALLLANRILGGASQPRPFQSALRADDGQNPVIWQLYAAYPPRDRTRLQTRLEAELERLSRDGVSARELAAAKRALLQDAQLARAQDDVLSRQLSRQLEAGRDMAFVAEREARLRQTSVEQVNAALRRYLRPGAWLEVYAGDFAGQAGGQLSRN</sequence>
<proteinExistence type="predicted"/>
<dbReference type="PANTHER" id="PTHR11851">
    <property type="entry name" value="METALLOPROTEASE"/>
    <property type="match status" value="1"/>
</dbReference>
<dbReference type="Proteomes" id="UP000237082">
    <property type="component" value="Unassembled WGS sequence"/>
</dbReference>
<gene>
    <name evidence="4" type="ORF">C2I19_04895</name>
</gene>
<reference evidence="5" key="1">
    <citation type="submission" date="2018-02" db="EMBL/GenBank/DDBJ databases">
        <authorList>
            <person name="O'Hara-Hanley K."/>
            <person name="Soby S."/>
        </authorList>
    </citation>
    <scope>NUCLEOTIDE SEQUENCE [LARGE SCALE GENOMIC DNA]</scope>
    <source>
        <strain evidence="5">MWU14-2602</strain>
    </source>
</reference>
<dbReference type="SUPFAM" id="SSF63411">
    <property type="entry name" value="LuxS/MPP-like metallohydrolase"/>
    <property type="match status" value="2"/>
</dbReference>
<organism evidence="4 5">
    <name type="scientific">Chromobacterium alticapitis</name>
    <dbReference type="NCBI Taxonomy" id="2073169"/>
    <lineage>
        <taxon>Bacteria</taxon>
        <taxon>Pseudomonadati</taxon>
        <taxon>Pseudomonadota</taxon>
        <taxon>Betaproteobacteria</taxon>
        <taxon>Neisseriales</taxon>
        <taxon>Chromobacteriaceae</taxon>
        <taxon>Chromobacterium</taxon>
    </lineage>
</organism>
<comment type="caution">
    <text evidence="4">The sequence shown here is derived from an EMBL/GenBank/DDBJ whole genome shotgun (WGS) entry which is preliminary data.</text>
</comment>
<dbReference type="InterPro" id="IPR050361">
    <property type="entry name" value="MPP/UQCRC_Complex"/>
</dbReference>
<dbReference type="RefSeq" id="WP_103901592.1">
    <property type="nucleotide sequence ID" value="NZ_PQWB01000017.1"/>
</dbReference>
<accession>A0A2S5DJJ9</accession>
<dbReference type="EMBL" id="PQWB01000017">
    <property type="protein sequence ID" value="POZ63148.1"/>
    <property type="molecule type" value="Genomic_DNA"/>
</dbReference>
<keyword evidence="2" id="KW-0732">Signal</keyword>
<evidence type="ECO:0000313" key="4">
    <source>
        <dbReference type="EMBL" id="POZ63148.1"/>
    </source>
</evidence>
<keyword evidence="5" id="KW-1185">Reference proteome</keyword>
<dbReference type="OrthoDB" id="9811314at2"/>
<evidence type="ECO:0000313" key="5">
    <source>
        <dbReference type="Proteomes" id="UP000237082"/>
    </source>
</evidence>
<feature type="domain" description="Peptidase M16 C-terminal" evidence="3">
    <location>
        <begin position="213"/>
        <end position="379"/>
    </location>
</feature>
<evidence type="ECO:0000256" key="1">
    <source>
        <dbReference type="SAM" id="MobiDB-lite"/>
    </source>
</evidence>
<dbReference type="Gene3D" id="3.30.830.10">
    <property type="entry name" value="Metalloenzyme, LuxS/M16 peptidase-like"/>
    <property type="match status" value="2"/>
</dbReference>
<protein>
    <recommendedName>
        <fullName evidence="3">Peptidase M16 C-terminal domain-containing protein</fullName>
    </recommendedName>
</protein>
<feature type="signal peptide" evidence="2">
    <location>
        <begin position="1"/>
        <end position="21"/>
    </location>
</feature>
<dbReference type="InterPro" id="IPR007863">
    <property type="entry name" value="Peptidase_M16_C"/>
</dbReference>
<dbReference type="AlphaFoldDB" id="A0A2S5DJJ9"/>
<evidence type="ECO:0000256" key="2">
    <source>
        <dbReference type="SAM" id="SignalP"/>
    </source>
</evidence>
<feature type="chain" id="PRO_5015671762" description="Peptidase M16 C-terminal domain-containing protein" evidence="2">
    <location>
        <begin position="22"/>
        <end position="457"/>
    </location>
</feature>